<dbReference type="InterPro" id="IPR038161">
    <property type="entry name" value="VirB9/CagX/TrbG_C_sf"/>
</dbReference>
<accession>E6QNV3</accession>
<evidence type="ECO:0008006" key="2">
    <source>
        <dbReference type="Google" id="ProtNLM"/>
    </source>
</evidence>
<dbReference type="InterPro" id="IPR010258">
    <property type="entry name" value="Conjugal_tfr_TrbG/VirB9/CagX"/>
</dbReference>
<name>E6QNV3_9ZZZZ</name>
<dbReference type="Pfam" id="PF03524">
    <property type="entry name" value="CagX"/>
    <property type="match status" value="1"/>
</dbReference>
<organism evidence="1">
    <name type="scientific">mine drainage metagenome</name>
    <dbReference type="NCBI Taxonomy" id="410659"/>
    <lineage>
        <taxon>unclassified sequences</taxon>
        <taxon>metagenomes</taxon>
        <taxon>ecological metagenomes</taxon>
    </lineage>
</organism>
<dbReference type="AlphaFoldDB" id="E6QNV3"/>
<reference evidence="1" key="1">
    <citation type="submission" date="2009-10" db="EMBL/GenBank/DDBJ databases">
        <title>Diversity of trophic interactions inside an arsenic-rich microbial ecosystem.</title>
        <authorList>
            <person name="Bertin P.N."/>
            <person name="Heinrich-Salmeron A."/>
            <person name="Pelletier E."/>
            <person name="Goulhen-Chollet F."/>
            <person name="Arsene-Ploetze F."/>
            <person name="Gallien S."/>
            <person name="Calteau A."/>
            <person name="Vallenet D."/>
            <person name="Casiot C."/>
            <person name="Chane-Woon-Ming B."/>
            <person name="Giloteaux L."/>
            <person name="Barakat M."/>
            <person name="Bonnefoy V."/>
            <person name="Bruneel O."/>
            <person name="Chandler M."/>
            <person name="Cleiss J."/>
            <person name="Duran R."/>
            <person name="Elbaz-Poulichet F."/>
            <person name="Fonknechten N."/>
            <person name="Lauga B."/>
            <person name="Mornico D."/>
            <person name="Ortet P."/>
            <person name="Schaeffer C."/>
            <person name="Siguier P."/>
            <person name="Alexander Thil Smith A."/>
            <person name="Van Dorsselaer A."/>
            <person name="Weissenbach J."/>
            <person name="Medigue C."/>
            <person name="Le Paslier D."/>
        </authorList>
    </citation>
    <scope>NUCLEOTIDE SEQUENCE</scope>
</reference>
<dbReference type="EMBL" id="CABQ01000293">
    <property type="protein sequence ID" value="CBI08924.1"/>
    <property type="molecule type" value="Genomic_DNA"/>
</dbReference>
<dbReference type="Gene3D" id="2.60.40.2500">
    <property type="match status" value="1"/>
</dbReference>
<sequence length="360" mass="38507">MSSIQFLPRSCYGWVLRWSPSSRRKSSMCKAALNGSRKKPAVLILAAVAMAAGVPASIASTVRAPGVAGQSSPIAGTVNTAQIFRHSLNIHYGEPIRAVEQQSVRAFALGTLSQLPVFTRPGGEVIVPLGQVLPVLQTAPGNFSVVILGKGVKPVSLVGAPSAEWVVKETAAGRHPILEIMPRFAGLKGSIQIVATSPHGYPLTYTVGLVSGASRFTPVLSFYRVPHVIPENPELMAPEQGQPAKVSMATSGVPTRPNTPHVNATHADLDWKMQCFTGDCKPIQPISVISNQKDKVTYIHLPTEKSPMVLVRNKAGKSLLVSYRMEGHTLAVGAVPYRIDLLTGNWNHLAEIRLTNEAGE</sequence>
<proteinExistence type="predicted"/>
<comment type="caution">
    <text evidence="1">The sequence shown here is derived from an EMBL/GenBank/DDBJ whole genome shotgun (WGS) entry which is preliminary data.</text>
</comment>
<gene>
    <name evidence="1" type="ORF">CARN6_2453</name>
</gene>
<protein>
    <recommendedName>
        <fullName evidence="2">Conjugal transfer protein</fullName>
    </recommendedName>
</protein>
<evidence type="ECO:0000313" key="1">
    <source>
        <dbReference type="EMBL" id="CBI08924.1"/>
    </source>
</evidence>